<keyword evidence="1" id="KW-1133">Transmembrane helix</keyword>
<name>Q1IHS6_KORVE</name>
<feature type="transmembrane region" description="Helical" evidence="1">
    <location>
        <begin position="20"/>
        <end position="41"/>
    </location>
</feature>
<protein>
    <submittedName>
        <fullName evidence="2">Uncharacterized protein</fullName>
    </submittedName>
</protein>
<evidence type="ECO:0000313" key="3">
    <source>
        <dbReference type="Proteomes" id="UP000002432"/>
    </source>
</evidence>
<gene>
    <name evidence="2" type="ordered locus">Acid345_4574</name>
</gene>
<dbReference type="EnsemblBacteria" id="ABF43574">
    <property type="protein sequence ID" value="ABF43574"/>
    <property type="gene ID" value="Acid345_4574"/>
</dbReference>
<dbReference type="Proteomes" id="UP000002432">
    <property type="component" value="Chromosome"/>
</dbReference>
<dbReference type="OrthoDB" id="129568at2"/>
<sequence>MTLFEAKEYDPSKDRKKRVIVISIIVVVIVLGVLIWHYRYWPYEHVADKFFSALEQKDYEKAYGVWFNDPDWKQHPDQHKQYNFNNFYLDWGPGGEWGLVKEHKIYTTVGGGTGVTVVVIVNGRSQAANVWVEKKDKTMSFPPREYEPQ</sequence>
<accession>Q1IHS6</accession>
<keyword evidence="1" id="KW-0472">Membrane</keyword>
<dbReference type="RefSeq" id="WP_011525371.1">
    <property type="nucleotide sequence ID" value="NC_008009.1"/>
</dbReference>
<dbReference type="HOGENOM" id="CLU_1592248_0_0_0"/>
<dbReference type="eggNOG" id="ENOG5031XTG">
    <property type="taxonomic scope" value="Bacteria"/>
</dbReference>
<proteinExistence type="predicted"/>
<organism evidence="2 3">
    <name type="scientific">Koribacter versatilis (strain Ellin345)</name>
    <dbReference type="NCBI Taxonomy" id="204669"/>
    <lineage>
        <taxon>Bacteria</taxon>
        <taxon>Pseudomonadati</taxon>
        <taxon>Acidobacteriota</taxon>
        <taxon>Terriglobia</taxon>
        <taxon>Terriglobales</taxon>
        <taxon>Candidatus Korobacteraceae</taxon>
        <taxon>Candidatus Korobacter</taxon>
    </lineage>
</organism>
<keyword evidence="3" id="KW-1185">Reference proteome</keyword>
<dbReference type="STRING" id="204669.Acid345_4574"/>
<reference evidence="2 3" key="1">
    <citation type="journal article" date="2009" name="Appl. Environ. Microbiol.">
        <title>Three genomes from the phylum Acidobacteria provide insight into the lifestyles of these microorganisms in soils.</title>
        <authorList>
            <person name="Ward N.L."/>
            <person name="Challacombe J.F."/>
            <person name="Janssen P.H."/>
            <person name="Henrissat B."/>
            <person name="Coutinho P.M."/>
            <person name="Wu M."/>
            <person name="Xie G."/>
            <person name="Haft D.H."/>
            <person name="Sait M."/>
            <person name="Badger J."/>
            <person name="Barabote R.D."/>
            <person name="Bradley B."/>
            <person name="Brettin T.S."/>
            <person name="Brinkac L.M."/>
            <person name="Bruce D."/>
            <person name="Creasy T."/>
            <person name="Daugherty S.C."/>
            <person name="Davidsen T.M."/>
            <person name="DeBoy R.T."/>
            <person name="Detter J.C."/>
            <person name="Dodson R.J."/>
            <person name="Durkin A.S."/>
            <person name="Ganapathy A."/>
            <person name="Gwinn-Giglio M."/>
            <person name="Han C.S."/>
            <person name="Khouri H."/>
            <person name="Kiss H."/>
            <person name="Kothari S.P."/>
            <person name="Madupu R."/>
            <person name="Nelson K.E."/>
            <person name="Nelson W.C."/>
            <person name="Paulsen I."/>
            <person name="Penn K."/>
            <person name="Ren Q."/>
            <person name="Rosovitz M.J."/>
            <person name="Selengut J.D."/>
            <person name="Shrivastava S."/>
            <person name="Sullivan S.A."/>
            <person name="Tapia R."/>
            <person name="Thompson L.S."/>
            <person name="Watkins K.L."/>
            <person name="Yang Q."/>
            <person name="Yu C."/>
            <person name="Zafar N."/>
            <person name="Zhou L."/>
            <person name="Kuske C.R."/>
        </authorList>
    </citation>
    <scope>NUCLEOTIDE SEQUENCE [LARGE SCALE GENOMIC DNA]</scope>
    <source>
        <strain evidence="2 3">Ellin345</strain>
    </source>
</reference>
<evidence type="ECO:0000313" key="2">
    <source>
        <dbReference type="EMBL" id="ABF43574.1"/>
    </source>
</evidence>
<dbReference type="KEGG" id="aba:Acid345_4574"/>
<evidence type="ECO:0000256" key="1">
    <source>
        <dbReference type="SAM" id="Phobius"/>
    </source>
</evidence>
<keyword evidence="1" id="KW-0812">Transmembrane</keyword>
<dbReference type="AlphaFoldDB" id="Q1IHS6"/>
<dbReference type="EMBL" id="CP000360">
    <property type="protein sequence ID" value="ABF43574.1"/>
    <property type="molecule type" value="Genomic_DNA"/>
</dbReference>